<reference evidence="1 2" key="1">
    <citation type="submission" date="2024-01" db="EMBL/GenBank/DDBJ databases">
        <title>The genomes of 5 underutilized Papilionoideae crops provide insights into root nodulation and disease resistanc.</title>
        <authorList>
            <person name="Jiang F."/>
        </authorList>
    </citation>
    <scope>NUCLEOTIDE SEQUENCE [LARGE SCALE GENOMIC DNA]</scope>
    <source>
        <strain evidence="1">JINMINGXINNONG_FW02</strain>
        <tissue evidence="1">Leaves</tissue>
    </source>
</reference>
<keyword evidence="2" id="KW-1185">Reference proteome</keyword>
<evidence type="ECO:0000313" key="2">
    <source>
        <dbReference type="Proteomes" id="UP001374584"/>
    </source>
</evidence>
<organism evidence="1 2">
    <name type="scientific">Phaseolus coccineus</name>
    <name type="common">Scarlet runner bean</name>
    <name type="synonym">Phaseolus multiflorus</name>
    <dbReference type="NCBI Taxonomy" id="3886"/>
    <lineage>
        <taxon>Eukaryota</taxon>
        <taxon>Viridiplantae</taxon>
        <taxon>Streptophyta</taxon>
        <taxon>Embryophyta</taxon>
        <taxon>Tracheophyta</taxon>
        <taxon>Spermatophyta</taxon>
        <taxon>Magnoliopsida</taxon>
        <taxon>eudicotyledons</taxon>
        <taxon>Gunneridae</taxon>
        <taxon>Pentapetalae</taxon>
        <taxon>rosids</taxon>
        <taxon>fabids</taxon>
        <taxon>Fabales</taxon>
        <taxon>Fabaceae</taxon>
        <taxon>Papilionoideae</taxon>
        <taxon>50 kb inversion clade</taxon>
        <taxon>NPAAA clade</taxon>
        <taxon>indigoferoid/millettioid clade</taxon>
        <taxon>Phaseoleae</taxon>
        <taxon>Phaseolus</taxon>
    </lineage>
</organism>
<name>A0AAN9RNI4_PHACN</name>
<gene>
    <name evidence="1" type="ORF">VNO80_04095</name>
</gene>
<comment type="caution">
    <text evidence="1">The sequence shown here is derived from an EMBL/GenBank/DDBJ whole genome shotgun (WGS) entry which is preliminary data.</text>
</comment>
<dbReference type="AlphaFoldDB" id="A0AAN9RNI4"/>
<evidence type="ECO:0000313" key="1">
    <source>
        <dbReference type="EMBL" id="KAK7378649.1"/>
    </source>
</evidence>
<dbReference type="EMBL" id="JAYMYR010000002">
    <property type="protein sequence ID" value="KAK7378649.1"/>
    <property type="molecule type" value="Genomic_DNA"/>
</dbReference>
<sequence>MKNGNDFSPCNLGLCCDVKSNYIAFYLFGVMLHPLGTFGGMTWTSSTNNEKHFNLLDRTGKIIMLFLNQIAAELTYKKGHYEGGELTYVSYWSVFLF</sequence>
<protein>
    <submittedName>
        <fullName evidence="1">Uncharacterized protein</fullName>
    </submittedName>
</protein>
<accession>A0AAN9RNI4</accession>
<dbReference type="Proteomes" id="UP001374584">
    <property type="component" value="Unassembled WGS sequence"/>
</dbReference>
<proteinExistence type="predicted"/>